<reference evidence="3 4" key="1">
    <citation type="submission" date="2017-03" db="EMBL/GenBank/DDBJ databases">
        <title>Genomic insights into Mycobacterium simiae human colonization.</title>
        <authorList>
            <person name="Steffani J.L."/>
            <person name="Brunck M.E."/>
            <person name="Cruz E."/>
            <person name="Montiel R."/>
            <person name="Barona F."/>
        </authorList>
    </citation>
    <scope>NUCLEOTIDE SEQUENCE [LARGE SCALE GENOMIC DNA]</scope>
    <source>
        <strain evidence="3 4">MsiGto</strain>
    </source>
</reference>
<dbReference type="Proteomes" id="UP000193040">
    <property type="component" value="Unassembled WGS sequence"/>
</dbReference>
<evidence type="ECO:0000313" key="4">
    <source>
        <dbReference type="Proteomes" id="UP000193040"/>
    </source>
</evidence>
<dbReference type="GO" id="GO:0046872">
    <property type="term" value="F:metal ion binding"/>
    <property type="evidence" value="ECO:0007669"/>
    <property type="project" value="InterPro"/>
</dbReference>
<sequence length="281" mass="30715">MATRAVTTLDKAEVLDGLFTVWDSIDALLAGLSESQWQAPTPLPGWDVRAVVSHIIGTESFLQGIAPPEPDIDVKGLDHIRNGVGAMNECWVRHFAGQPGGSVLQRYRAVIEDRRQVLGAMSEEEWNAETRTPAGPDSYGRFMRIRVFDCWMHEQDIRVAIEQPSSDDELSGVAARLSLDEIAATLGFVVGKLAQAPDGARVEFDLTGRLARSVRVSVDGRAQVVEDFGGREPTATIRVNALQFTRLAGGRPMCPIRPQDIDLGGDKDLAAQILEKLNFVI</sequence>
<dbReference type="SUPFAM" id="SSF109854">
    <property type="entry name" value="DinB/YfiT-like putative metalloenzymes"/>
    <property type="match status" value="1"/>
</dbReference>
<gene>
    <name evidence="3" type="ORF">B5M45_08785</name>
</gene>
<evidence type="ECO:0000259" key="1">
    <source>
        <dbReference type="Pfam" id="PF07398"/>
    </source>
</evidence>
<dbReference type="InterPro" id="IPR034660">
    <property type="entry name" value="DinB/YfiT-like"/>
</dbReference>
<protein>
    <recommendedName>
        <fullName evidence="5">Maleylpyruvate isomerase family mycothiol-dependent enzyme</fullName>
    </recommendedName>
</protein>
<proteinExistence type="predicted"/>
<dbReference type="EMBL" id="MZZM01000014">
    <property type="protein sequence ID" value="ORJ61814.1"/>
    <property type="molecule type" value="Genomic_DNA"/>
</dbReference>
<name>A0A1X0Y9X1_MYCSI</name>
<dbReference type="AlphaFoldDB" id="A0A1X0Y9X1"/>
<organism evidence="3 4">
    <name type="scientific">Mycobacterium simiae</name>
    <name type="common">Mycobacterium habana</name>
    <dbReference type="NCBI Taxonomy" id="1784"/>
    <lineage>
        <taxon>Bacteria</taxon>
        <taxon>Bacillati</taxon>
        <taxon>Actinomycetota</taxon>
        <taxon>Actinomycetes</taxon>
        <taxon>Mycobacteriales</taxon>
        <taxon>Mycobacteriaceae</taxon>
        <taxon>Mycobacterium</taxon>
        <taxon>Mycobacterium simiae complex</taxon>
    </lineage>
</organism>
<feature type="domain" description="Mycothiol-dependent maleylpyruvate isomerase metal-binding" evidence="2">
    <location>
        <begin position="21"/>
        <end position="158"/>
    </location>
</feature>
<dbReference type="Pfam" id="PF07398">
    <property type="entry name" value="MDMPI_C"/>
    <property type="match status" value="1"/>
</dbReference>
<comment type="caution">
    <text evidence="3">The sequence shown here is derived from an EMBL/GenBank/DDBJ whole genome shotgun (WGS) entry which is preliminary data.</text>
</comment>
<evidence type="ECO:0000313" key="3">
    <source>
        <dbReference type="EMBL" id="ORJ61814.1"/>
    </source>
</evidence>
<feature type="domain" description="MDMPI C-terminal" evidence="1">
    <location>
        <begin position="177"/>
        <end position="271"/>
    </location>
</feature>
<dbReference type="STRING" id="1784.VC42_21335"/>
<evidence type="ECO:0000259" key="2">
    <source>
        <dbReference type="Pfam" id="PF11716"/>
    </source>
</evidence>
<dbReference type="RefSeq" id="WP_084949487.1">
    <property type="nucleotide sequence ID" value="NZ_MZZM01000014.1"/>
</dbReference>
<accession>A0A1X0Y9X1</accession>
<dbReference type="NCBIfam" id="TIGR03083">
    <property type="entry name" value="maleylpyruvate isomerase family mycothiol-dependent enzyme"/>
    <property type="match status" value="1"/>
</dbReference>
<dbReference type="InterPro" id="IPR017517">
    <property type="entry name" value="Maleyloyr_isom"/>
</dbReference>
<dbReference type="Pfam" id="PF11716">
    <property type="entry name" value="MDMPI_N"/>
    <property type="match status" value="1"/>
</dbReference>
<dbReference type="Gene3D" id="1.20.120.450">
    <property type="entry name" value="dinb family like domain"/>
    <property type="match status" value="1"/>
</dbReference>
<keyword evidence="4" id="KW-1185">Reference proteome</keyword>
<dbReference type="InterPro" id="IPR024344">
    <property type="entry name" value="MDMPI_metal-binding"/>
</dbReference>
<dbReference type="InterPro" id="IPR010872">
    <property type="entry name" value="MDMPI_C-term_domain"/>
</dbReference>
<evidence type="ECO:0008006" key="5">
    <source>
        <dbReference type="Google" id="ProtNLM"/>
    </source>
</evidence>